<dbReference type="EMBL" id="LXQA010084885">
    <property type="protein sequence ID" value="MCI12612.1"/>
    <property type="molecule type" value="Genomic_DNA"/>
</dbReference>
<keyword evidence="3" id="KW-0489">Methyltransferase</keyword>
<organism evidence="3 4">
    <name type="scientific">Trifolium medium</name>
    <dbReference type="NCBI Taxonomy" id="97028"/>
    <lineage>
        <taxon>Eukaryota</taxon>
        <taxon>Viridiplantae</taxon>
        <taxon>Streptophyta</taxon>
        <taxon>Embryophyta</taxon>
        <taxon>Tracheophyta</taxon>
        <taxon>Spermatophyta</taxon>
        <taxon>Magnoliopsida</taxon>
        <taxon>eudicotyledons</taxon>
        <taxon>Gunneridae</taxon>
        <taxon>Pentapetalae</taxon>
        <taxon>rosids</taxon>
        <taxon>fabids</taxon>
        <taxon>Fabales</taxon>
        <taxon>Fabaceae</taxon>
        <taxon>Papilionoideae</taxon>
        <taxon>50 kb inversion clade</taxon>
        <taxon>NPAAA clade</taxon>
        <taxon>Hologalegina</taxon>
        <taxon>IRL clade</taxon>
        <taxon>Trifolieae</taxon>
        <taxon>Trifolium</taxon>
    </lineage>
</organism>
<protein>
    <submittedName>
        <fullName evidence="3">tRNA (Cytosine(34)-C(5))-methyltransferase-like protein</fullName>
    </submittedName>
</protein>
<name>A0A392PLG1_9FABA</name>
<keyword evidence="3" id="KW-0808">Transferase</keyword>
<feature type="domain" description="RNA cytosine-C(5)-methyltransferase NSUN2-like PUA" evidence="2">
    <location>
        <begin position="1"/>
        <end position="55"/>
    </location>
</feature>
<feature type="region of interest" description="Disordered" evidence="1">
    <location>
        <begin position="61"/>
        <end position="94"/>
    </location>
</feature>
<proteinExistence type="predicted"/>
<dbReference type="AlphaFoldDB" id="A0A392PLG1"/>
<accession>A0A392PLG1</accession>
<evidence type="ECO:0000256" key="1">
    <source>
        <dbReference type="SAM" id="MobiDB-lite"/>
    </source>
</evidence>
<evidence type="ECO:0000313" key="3">
    <source>
        <dbReference type="EMBL" id="MCI12612.1"/>
    </source>
</evidence>
<sequence length="94" mass="10024">MPGCCVVVLGEGNKTVAEALQVNESSIAIVCWKGGASLTVMVTSIECQELLERLLMRSDKVTEKGSSIQEEEPSNNAEDVEHESNGNSQDVEAA</sequence>
<dbReference type="GO" id="GO:0032259">
    <property type="term" value="P:methylation"/>
    <property type="evidence" value="ECO:0007669"/>
    <property type="project" value="UniProtKB-KW"/>
</dbReference>
<feature type="compositionally biased region" description="Polar residues" evidence="1">
    <location>
        <begin position="85"/>
        <end position="94"/>
    </location>
</feature>
<dbReference type="GO" id="GO:0008168">
    <property type="term" value="F:methyltransferase activity"/>
    <property type="evidence" value="ECO:0007669"/>
    <property type="project" value="UniProtKB-KW"/>
</dbReference>
<keyword evidence="4" id="KW-1185">Reference proteome</keyword>
<feature type="compositionally biased region" description="Acidic residues" evidence="1">
    <location>
        <begin position="69"/>
        <end position="81"/>
    </location>
</feature>
<dbReference type="Pfam" id="PF25378">
    <property type="entry name" value="PUA_NSUN2"/>
    <property type="match status" value="1"/>
</dbReference>
<evidence type="ECO:0000259" key="2">
    <source>
        <dbReference type="Pfam" id="PF25378"/>
    </source>
</evidence>
<dbReference type="Proteomes" id="UP000265520">
    <property type="component" value="Unassembled WGS sequence"/>
</dbReference>
<dbReference type="InterPro" id="IPR057286">
    <property type="entry name" value="PUA_NSUN2"/>
</dbReference>
<reference evidence="3 4" key="1">
    <citation type="journal article" date="2018" name="Front. Plant Sci.">
        <title>Red Clover (Trifolium pratense) and Zigzag Clover (T. medium) - A Picture of Genomic Similarities and Differences.</title>
        <authorList>
            <person name="Dluhosova J."/>
            <person name="Istvanek J."/>
            <person name="Nedelnik J."/>
            <person name="Repkova J."/>
        </authorList>
    </citation>
    <scope>NUCLEOTIDE SEQUENCE [LARGE SCALE GENOMIC DNA]</scope>
    <source>
        <strain evidence="4">cv. 10/8</strain>
        <tissue evidence="3">Leaf</tissue>
    </source>
</reference>
<evidence type="ECO:0000313" key="4">
    <source>
        <dbReference type="Proteomes" id="UP000265520"/>
    </source>
</evidence>
<comment type="caution">
    <text evidence="3">The sequence shown here is derived from an EMBL/GenBank/DDBJ whole genome shotgun (WGS) entry which is preliminary data.</text>
</comment>